<proteinExistence type="predicted"/>
<feature type="compositionally biased region" description="Low complexity" evidence="2">
    <location>
        <begin position="251"/>
        <end position="260"/>
    </location>
</feature>
<sequence>MGNVFDCETNALDPEHFPKDGSDADIVVDPRAQFSKSRLWQVQERFYHSVGRNAWNQAIVPHMMSSNAFVARAYARVLVAFLRDLFLLPSDGSPPRADPSEPVYIVELGSGHGKLGFLIMEMLKEFADAVPTCATENAYPFVLVLTDVAEDNVEAIEERAMMQHYARMGVVDFAVLDATKAPSEPVVLRHSGTVLEPGQQANPMVFVANYVLDSLPQEVLRFDAGSPSFGTLKLSIRREDAYDDEADEDSALGADSDSGSPTDAGEGDSPVADASEEASSAGVSRGHARTRRAFASDKQRAAVWRRADAKVPGLSEDALPADVASLAGKLILSWGWQPTDAEELAELLAAHHPQLPGVVQSLYADDPRFSAARAVLVPVGGARMLQRCRALSGGRYMLLAMDKGHVDARTILEADEHPHVAEHGALSFMANFHCLAALHSAAAATRPAAGAGAQAAVATDQPSAAGEAVPGAARRAAAASTGEHPAPWPRPVCLRTEQSDGLVKAVLLASGLGRADLRSATREFKSTIVEGSPDDIAQLHRGVKAEVPKQKTPLHLATAVLRLAACDPDVFFKFRDVFIERAAPAVASVAAQTDVRADAEAVLARHYHIHSDKDVAFEVGRVCMATRDYGKALFAFQASEALCGRHHVTLHNQGICHYFLKNYPEALRLFEESLEVLPTYASSQVWVTRTAAAIEDETKGMTPHEVEELRAMHGAAVEEQAALHAAPQWAQRHDPGAAAEHHIGHQHLSGDGGHSEAELDGSEASGEEPLSEYGSHSAGHRFPDEEYADYSADDADIHAGMDDAYDEDLGGVESQSEGEGP</sequence>
<feature type="compositionally biased region" description="Low complexity" evidence="2">
    <location>
        <begin position="461"/>
        <end position="480"/>
    </location>
</feature>
<reference evidence="3 4" key="1">
    <citation type="submission" date="2019-07" db="EMBL/GenBank/DDBJ databases">
        <title>Genomes of Cafeteria roenbergensis.</title>
        <authorList>
            <person name="Fischer M.G."/>
            <person name="Hackl T."/>
            <person name="Roman M."/>
        </authorList>
    </citation>
    <scope>NUCLEOTIDE SEQUENCE [LARGE SCALE GENOMIC DNA]</scope>
    <source>
        <strain evidence="3 4">BVI</strain>
    </source>
</reference>
<feature type="region of interest" description="Disordered" evidence="2">
    <location>
        <begin position="744"/>
        <end position="821"/>
    </location>
</feature>
<feature type="region of interest" description="Disordered" evidence="2">
    <location>
        <begin position="461"/>
        <end position="490"/>
    </location>
</feature>
<dbReference type="PROSITE" id="PS50005">
    <property type="entry name" value="TPR"/>
    <property type="match status" value="1"/>
</dbReference>
<dbReference type="Proteomes" id="UP000323011">
    <property type="component" value="Unassembled WGS sequence"/>
</dbReference>
<keyword evidence="4" id="KW-1185">Reference proteome</keyword>
<dbReference type="SMART" id="SM00028">
    <property type="entry name" value="TPR"/>
    <property type="match status" value="1"/>
</dbReference>
<dbReference type="Gene3D" id="3.40.50.12710">
    <property type="match status" value="1"/>
</dbReference>
<gene>
    <name evidence="3" type="ORF">FNF29_04112</name>
</gene>
<feature type="compositionally biased region" description="Acidic residues" evidence="2">
    <location>
        <begin position="758"/>
        <end position="770"/>
    </location>
</feature>
<name>A0A5A8CH82_CAFRO</name>
<evidence type="ECO:0000256" key="2">
    <source>
        <dbReference type="SAM" id="MobiDB-lite"/>
    </source>
</evidence>
<keyword evidence="1" id="KW-0802">TPR repeat</keyword>
<dbReference type="Gene3D" id="1.25.40.10">
    <property type="entry name" value="Tetratricopeptide repeat domain"/>
    <property type="match status" value="1"/>
</dbReference>
<dbReference type="InterPro" id="IPR038375">
    <property type="entry name" value="NDUFAF7_sf"/>
</dbReference>
<dbReference type="InterPro" id="IPR011990">
    <property type="entry name" value="TPR-like_helical_dom_sf"/>
</dbReference>
<dbReference type="AlphaFoldDB" id="A0A5A8CH82"/>
<dbReference type="EMBL" id="VLTN01000023">
    <property type="protein sequence ID" value="KAA0151997.1"/>
    <property type="molecule type" value="Genomic_DNA"/>
</dbReference>
<feature type="compositionally biased region" description="Acidic residues" evidence="2">
    <location>
        <begin position="785"/>
        <end position="794"/>
    </location>
</feature>
<organism evidence="3 4">
    <name type="scientific">Cafeteria roenbergensis</name>
    <name type="common">Marine flagellate</name>
    <dbReference type="NCBI Taxonomy" id="33653"/>
    <lineage>
        <taxon>Eukaryota</taxon>
        <taxon>Sar</taxon>
        <taxon>Stramenopiles</taxon>
        <taxon>Bigyra</taxon>
        <taxon>Opalozoa</taxon>
        <taxon>Bicosoecida</taxon>
        <taxon>Cafeteriaceae</taxon>
        <taxon>Cafeteria</taxon>
    </lineage>
</organism>
<dbReference type="OMA" id="DPHIAVH"/>
<evidence type="ECO:0000256" key="1">
    <source>
        <dbReference type="PROSITE-ProRule" id="PRU00339"/>
    </source>
</evidence>
<dbReference type="InterPro" id="IPR019734">
    <property type="entry name" value="TPR_rpt"/>
</dbReference>
<accession>A0A5A8CH82</accession>
<comment type="caution">
    <text evidence="3">The sequence shown here is derived from an EMBL/GenBank/DDBJ whole genome shotgun (WGS) entry which is preliminary data.</text>
</comment>
<evidence type="ECO:0000313" key="4">
    <source>
        <dbReference type="Proteomes" id="UP000323011"/>
    </source>
</evidence>
<evidence type="ECO:0000313" key="3">
    <source>
        <dbReference type="EMBL" id="KAA0151997.1"/>
    </source>
</evidence>
<protein>
    <submittedName>
        <fullName evidence="3">Uncharacterized protein</fullName>
    </submittedName>
</protein>
<feature type="region of interest" description="Disordered" evidence="2">
    <location>
        <begin position="243"/>
        <end position="294"/>
    </location>
</feature>
<feature type="repeat" description="TPR" evidence="1">
    <location>
        <begin position="647"/>
        <end position="680"/>
    </location>
</feature>
<dbReference type="SUPFAM" id="SSF48452">
    <property type="entry name" value="TPR-like"/>
    <property type="match status" value="1"/>
</dbReference>